<evidence type="ECO:0000313" key="8">
    <source>
        <dbReference type="Proteomes" id="UP000499080"/>
    </source>
</evidence>
<feature type="transmembrane region" description="Helical" evidence="5">
    <location>
        <begin position="52"/>
        <end position="74"/>
    </location>
</feature>
<feature type="transmembrane region" description="Helical" evidence="5">
    <location>
        <begin position="86"/>
        <end position="110"/>
    </location>
</feature>
<dbReference type="GO" id="GO:0022857">
    <property type="term" value="F:transmembrane transporter activity"/>
    <property type="evidence" value="ECO:0007669"/>
    <property type="project" value="InterPro"/>
</dbReference>
<evidence type="ECO:0000256" key="4">
    <source>
        <dbReference type="ARBA" id="ARBA00023136"/>
    </source>
</evidence>
<gene>
    <name evidence="7" type="primary">SLC22A7_1</name>
    <name evidence="7" type="ORF">AVEN_80813_1</name>
</gene>
<dbReference type="EMBL" id="BGPR01047874">
    <property type="protein sequence ID" value="GBO24905.1"/>
    <property type="molecule type" value="Genomic_DNA"/>
</dbReference>
<sequence length="131" mass="14548">YRFINISLTSDGDLENSSSVRETVACDSWEYDRSIYTSTIVSQWNLVCDREWLVSMSKSIFVTGYLLSSTLFAYFTDKFGRKPLILACNILAIVSGISCLFSTSFLMFAISRFFVAAGTTGSDHAASILSK</sequence>
<keyword evidence="8" id="KW-1185">Reference proteome</keyword>
<evidence type="ECO:0000313" key="7">
    <source>
        <dbReference type="EMBL" id="GBO24905.1"/>
    </source>
</evidence>
<evidence type="ECO:0000256" key="1">
    <source>
        <dbReference type="ARBA" id="ARBA00004141"/>
    </source>
</evidence>
<name>A0A4Y2VI14_ARAVE</name>
<dbReference type="InterPro" id="IPR020846">
    <property type="entry name" value="MFS_dom"/>
</dbReference>
<dbReference type="PROSITE" id="PS50850">
    <property type="entry name" value="MFS"/>
    <property type="match status" value="1"/>
</dbReference>
<comment type="caution">
    <text evidence="7">The sequence shown here is derived from an EMBL/GenBank/DDBJ whole genome shotgun (WGS) entry which is preliminary data.</text>
</comment>
<proteinExistence type="predicted"/>
<reference evidence="7 8" key="1">
    <citation type="journal article" date="2019" name="Sci. Rep.">
        <title>Orb-weaving spider Araneus ventricosus genome elucidates the spidroin gene catalogue.</title>
        <authorList>
            <person name="Kono N."/>
            <person name="Nakamura H."/>
            <person name="Ohtoshi R."/>
            <person name="Moran D.A.P."/>
            <person name="Shinohara A."/>
            <person name="Yoshida Y."/>
            <person name="Fujiwara M."/>
            <person name="Mori M."/>
            <person name="Tomita M."/>
            <person name="Arakawa K."/>
        </authorList>
    </citation>
    <scope>NUCLEOTIDE SEQUENCE [LARGE SCALE GENOMIC DNA]</scope>
</reference>
<keyword evidence="3 5" id="KW-1133">Transmembrane helix</keyword>
<dbReference type="PANTHER" id="PTHR24064">
    <property type="entry name" value="SOLUTE CARRIER FAMILY 22 MEMBER"/>
    <property type="match status" value="1"/>
</dbReference>
<protein>
    <submittedName>
        <fullName evidence="7">Solute carrier family 22 member 7</fullName>
    </submittedName>
</protein>
<accession>A0A4Y2VI14</accession>
<feature type="non-terminal residue" evidence="7">
    <location>
        <position position="1"/>
    </location>
</feature>
<comment type="subcellular location">
    <subcellularLocation>
        <location evidence="1">Membrane</location>
        <topology evidence="1">Multi-pass membrane protein</topology>
    </subcellularLocation>
</comment>
<evidence type="ECO:0000256" key="2">
    <source>
        <dbReference type="ARBA" id="ARBA00022692"/>
    </source>
</evidence>
<dbReference type="Pfam" id="PF00083">
    <property type="entry name" value="Sugar_tr"/>
    <property type="match status" value="1"/>
</dbReference>
<dbReference type="AlphaFoldDB" id="A0A4Y2VI14"/>
<dbReference type="InterPro" id="IPR036259">
    <property type="entry name" value="MFS_trans_sf"/>
</dbReference>
<dbReference type="Gene3D" id="1.20.1250.20">
    <property type="entry name" value="MFS general substrate transporter like domains"/>
    <property type="match status" value="1"/>
</dbReference>
<evidence type="ECO:0000259" key="6">
    <source>
        <dbReference type="PROSITE" id="PS50850"/>
    </source>
</evidence>
<dbReference type="OrthoDB" id="6489069at2759"/>
<dbReference type="InterPro" id="IPR005828">
    <property type="entry name" value="MFS_sugar_transport-like"/>
</dbReference>
<dbReference type="Proteomes" id="UP000499080">
    <property type="component" value="Unassembled WGS sequence"/>
</dbReference>
<keyword evidence="2 5" id="KW-0812">Transmembrane</keyword>
<dbReference type="GO" id="GO:0016020">
    <property type="term" value="C:membrane"/>
    <property type="evidence" value="ECO:0007669"/>
    <property type="project" value="UniProtKB-SubCell"/>
</dbReference>
<keyword evidence="4 5" id="KW-0472">Membrane</keyword>
<dbReference type="SUPFAM" id="SSF103473">
    <property type="entry name" value="MFS general substrate transporter"/>
    <property type="match status" value="1"/>
</dbReference>
<evidence type="ECO:0000256" key="3">
    <source>
        <dbReference type="ARBA" id="ARBA00022989"/>
    </source>
</evidence>
<organism evidence="7 8">
    <name type="scientific">Araneus ventricosus</name>
    <name type="common">Orbweaver spider</name>
    <name type="synonym">Epeira ventricosa</name>
    <dbReference type="NCBI Taxonomy" id="182803"/>
    <lineage>
        <taxon>Eukaryota</taxon>
        <taxon>Metazoa</taxon>
        <taxon>Ecdysozoa</taxon>
        <taxon>Arthropoda</taxon>
        <taxon>Chelicerata</taxon>
        <taxon>Arachnida</taxon>
        <taxon>Araneae</taxon>
        <taxon>Araneomorphae</taxon>
        <taxon>Entelegynae</taxon>
        <taxon>Araneoidea</taxon>
        <taxon>Araneidae</taxon>
        <taxon>Araneus</taxon>
    </lineage>
</organism>
<evidence type="ECO:0000256" key="5">
    <source>
        <dbReference type="SAM" id="Phobius"/>
    </source>
</evidence>
<feature type="domain" description="Major facilitator superfamily (MFS) profile" evidence="6">
    <location>
        <begin position="1"/>
        <end position="131"/>
    </location>
</feature>